<dbReference type="GO" id="GO:0006361">
    <property type="term" value="P:transcription initiation at RNA polymerase I promoter"/>
    <property type="evidence" value="ECO:0007669"/>
    <property type="project" value="InterPro"/>
</dbReference>
<dbReference type="Pfam" id="PF05327">
    <property type="entry name" value="RRN3"/>
    <property type="match status" value="1"/>
</dbReference>
<dbReference type="AlphaFoldDB" id="A0A8W8L3J9"/>
<feature type="compositionally biased region" description="Polar residues" evidence="2">
    <location>
        <begin position="550"/>
        <end position="563"/>
    </location>
</feature>
<dbReference type="PANTHER" id="PTHR12790">
    <property type="entry name" value="TRANSCRIPTION INITIATION FACTOR IA RRN3"/>
    <property type="match status" value="1"/>
</dbReference>
<name>A0A8W8L3J9_MAGGI</name>
<evidence type="ECO:0008006" key="5">
    <source>
        <dbReference type="Google" id="ProtNLM"/>
    </source>
</evidence>
<organism evidence="3 4">
    <name type="scientific">Magallana gigas</name>
    <name type="common">Pacific oyster</name>
    <name type="synonym">Crassostrea gigas</name>
    <dbReference type="NCBI Taxonomy" id="29159"/>
    <lineage>
        <taxon>Eukaryota</taxon>
        <taxon>Metazoa</taxon>
        <taxon>Spiralia</taxon>
        <taxon>Lophotrochozoa</taxon>
        <taxon>Mollusca</taxon>
        <taxon>Bivalvia</taxon>
        <taxon>Autobranchia</taxon>
        <taxon>Pteriomorphia</taxon>
        <taxon>Ostreida</taxon>
        <taxon>Ostreoidea</taxon>
        <taxon>Ostreidae</taxon>
        <taxon>Magallana</taxon>
    </lineage>
</organism>
<dbReference type="GO" id="GO:0005634">
    <property type="term" value="C:nucleus"/>
    <property type="evidence" value="ECO:0007669"/>
    <property type="project" value="TreeGrafter"/>
</dbReference>
<comment type="similarity">
    <text evidence="1">Belongs to the RRN3 family.</text>
</comment>
<dbReference type="GO" id="GO:0001042">
    <property type="term" value="F:RNA polymerase I core binding"/>
    <property type="evidence" value="ECO:0007669"/>
    <property type="project" value="TreeGrafter"/>
</dbReference>
<evidence type="ECO:0000256" key="2">
    <source>
        <dbReference type="SAM" id="MobiDB-lite"/>
    </source>
</evidence>
<evidence type="ECO:0000313" key="4">
    <source>
        <dbReference type="Proteomes" id="UP000005408"/>
    </source>
</evidence>
<evidence type="ECO:0000256" key="1">
    <source>
        <dbReference type="ARBA" id="ARBA00010098"/>
    </source>
</evidence>
<protein>
    <recommendedName>
        <fullName evidence="5">RNA polymerase I-specific transcription initiation factor RRN3</fullName>
    </recommendedName>
</protein>
<accession>A0A8W8L3J9</accession>
<feature type="region of interest" description="Disordered" evidence="2">
    <location>
        <begin position="539"/>
        <end position="604"/>
    </location>
</feature>
<sequence>MSAEISEKFDLKTLFHQYRRGSHKDYDLFLNILSDLQTKSEDLRVYLRTIKDNVTELSREFEDLVAVLLKLDWASRDVCVVREYQSLLLGLVCAHTYYLRASLRMLVKYFSPPIVKSDTEEVSDEIRQRQEAVFLNVHMVLKAILDSVPMSSTILMPLLHDLFPYIGKPVFVQECFVRNLLQITTYLPNGRQKILELITDRMLKLDVRAPRQNIQESEGDEEDMEEDIVFDIDIEQDLTRDLDNRDGSIYDKKCSDKPMTHREANILDVCMQLTLTYISNVCYSKGECDWEATKKLYREMLLVFDRLILPTHASCHVQFILFYLCSTKTPICEGFIDYLWKKVQNPNTESVFRQAAVGYIGSLLARAMFVPVSTVTACLDLMCQWVHLYLDSTSEDVVNADVNHHGPFYCVCQAIFYVFVFRSKEIFETKKGHKWAESLNFQRIVTSRLNPLRICLPVIVKTFSSITRMHQLAFCDTIIERNKRCILPVTSNGLGSSSVVTTLDSYFPFDPYLLNRSGRFIIPLYREYQGCIEEDQELSNDEDDFLPDESPSTVEPQSVSLGKTPTDFLHYGCEKDLHRSRARTDGSRERRRPGPCHSARSAQC</sequence>
<dbReference type="PANTHER" id="PTHR12790:SF0">
    <property type="entry name" value="RNA POLYMERASE I-SPECIFIC TRANSCRIPTION INITIATION FACTOR RRN3-RELATED"/>
    <property type="match status" value="1"/>
</dbReference>
<dbReference type="InterPro" id="IPR007991">
    <property type="entry name" value="RNA_pol_I_trans_ini_fac_RRN3"/>
</dbReference>
<dbReference type="Proteomes" id="UP000005408">
    <property type="component" value="Unassembled WGS sequence"/>
</dbReference>
<feature type="compositionally biased region" description="Basic and acidic residues" evidence="2">
    <location>
        <begin position="572"/>
        <end position="588"/>
    </location>
</feature>
<keyword evidence="4" id="KW-1185">Reference proteome</keyword>
<dbReference type="GO" id="GO:0001181">
    <property type="term" value="F:RNA polymerase I general transcription initiation factor activity"/>
    <property type="evidence" value="ECO:0007669"/>
    <property type="project" value="InterPro"/>
</dbReference>
<proteinExistence type="inferred from homology"/>
<evidence type="ECO:0000313" key="3">
    <source>
        <dbReference type="EnsemblMetazoa" id="G262.2:cds"/>
    </source>
</evidence>
<dbReference type="EnsemblMetazoa" id="G262.2">
    <property type="protein sequence ID" value="G262.2:cds"/>
    <property type="gene ID" value="G262"/>
</dbReference>
<reference evidence="3" key="1">
    <citation type="submission" date="2022-08" db="UniProtKB">
        <authorList>
            <consortium name="EnsemblMetazoa"/>
        </authorList>
    </citation>
    <scope>IDENTIFICATION</scope>
    <source>
        <strain evidence="3">05x7-T-G4-1.051#20</strain>
    </source>
</reference>